<dbReference type="GeneID" id="101505051"/>
<dbReference type="AlphaFoldDB" id="A0A1S2YN07"/>
<organism evidence="1 2">
    <name type="scientific">Cicer arietinum</name>
    <name type="common">Chickpea</name>
    <name type="synonym">Garbanzo</name>
    <dbReference type="NCBI Taxonomy" id="3827"/>
    <lineage>
        <taxon>Eukaryota</taxon>
        <taxon>Viridiplantae</taxon>
        <taxon>Streptophyta</taxon>
        <taxon>Embryophyta</taxon>
        <taxon>Tracheophyta</taxon>
        <taxon>Spermatophyta</taxon>
        <taxon>Magnoliopsida</taxon>
        <taxon>eudicotyledons</taxon>
        <taxon>Gunneridae</taxon>
        <taxon>Pentapetalae</taxon>
        <taxon>rosids</taxon>
        <taxon>fabids</taxon>
        <taxon>Fabales</taxon>
        <taxon>Fabaceae</taxon>
        <taxon>Papilionoideae</taxon>
        <taxon>50 kb inversion clade</taxon>
        <taxon>NPAAA clade</taxon>
        <taxon>Hologalegina</taxon>
        <taxon>IRL clade</taxon>
        <taxon>Cicereae</taxon>
        <taxon>Cicer</taxon>
    </lineage>
</organism>
<dbReference type="PaxDb" id="3827-XP_004507277.1"/>
<dbReference type="OrthoDB" id="3900342at2759"/>
<dbReference type="Proteomes" id="UP000087171">
    <property type="component" value="Chromosome Ca6"/>
</dbReference>
<reference evidence="1" key="1">
    <citation type="journal article" date="2013" name="Nat. Biotechnol.">
        <title>Draft genome sequence of chickpea (Cicer arietinum) provides a resource for trait improvement.</title>
        <authorList>
            <person name="Varshney R.K."/>
            <person name="Song C."/>
            <person name="Saxena R.K."/>
            <person name="Azam S."/>
            <person name="Yu S."/>
            <person name="Sharpe A.G."/>
            <person name="Cannon S."/>
            <person name="Baek J."/>
            <person name="Rosen B.D."/>
            <person name="Tar'an B."/>
            <person name="Millan T."/>
            <person name="Zhang X."/>
            <person name="Ramsay L.D."/>
            <person name="Iwata A."/>
            <person name="Wang Y."/>
            <person name="Nelson W."/>
            <person name="Farmer A.D."/>
            <person name="Gaur P.M."/>
            <person name="Soderlund C."/>
            <person name="Penmetsa R.V."/>
            <person name="Xu C."/>
            <person name="Bharti A.K."/>
            <person name="He W."/>
            <person name="Winter P."/>
            <person name="Zhao S."/>
            <person name="Hane J.K."/>
            <person name="Carrasquilla-Garcia N."/>
            <person name="Condie J.A."/>
            <person name="Upadhyaya H.D."/>
            <person name="Luo M.C."/>
            <person name="Thudi M."/>
            <person name="Gowda C.L."/>
            <person name="Singh N.P."/>
            <person name="Lichtenzveig J."/>
            <person name="Gali K.K."/>
            <person name="Rubio J."/>
            <person name="Nadarajan N."/>
            <person name="Dolezel J."/>
            <person name="Bansal K.C."/>
            <person name="Xu X."/>
            <person name="Edwards D."/>
            <person name="Zhang G."/>
            <person name="Kahl G."/>
            <person name="Gil J."/>
            <person name="Singh K.B."/>
            <person name="Datta S.K."/>
            <person name="Jackson S.A."/>
            <person name="Wang J."/>
            <person name="Cook D.R."/>
        </authorList>
    </citation>
    <scope>NUCLEOTIDE SEQUENCE [LARGE SCALE GENOMIC DNA]</scope>
    <source>
        <strain evidence="1">cv. CDC Frontier</strain>
    </source>
</reference>
<dbReference type="RefSeq" id="XP_004507277.1">
    <property type="nucleotide sequence ID" value="XM_004507220.3"/>
</dbReference>
<dbReference type="KEGG" id="cam:101505051"/>
<keyword evidence="1" id="KW-1185">Reference proteome</keyword>
<proteinExistence type="predicted"/>
<reference evidence="2" key="2">
    <citation type="submission" date="2025-08" db="UniProtKB">
        <authorList>
            <consortium name="RefSeq"/>
        </authorList>
    </citation>
    <scope>IDENTIFICATION</scope>
    <source>
        <tissue evidence="2">Etiolated seedlings</tissue>
    </source>
</reference>
<protein>
    <submittedName>
        <fullName evidence="2">Cationic amino acid transporter 3, mitochondrial-like isoform X1</fullName>
    </submittedName>
</protein>
<accession>A0A1S2YN07</accession>
<name>A0A1S2YN07_CICAR</name>
<evidence type="ECO:0000313" key="1">
    <source>
        <dbReference type="Proteomes" id="UP000087171"/>
    </source>
</evidence>
<dbReference type="eggNOG" id="KOG1286">
    <property type="taxonomic scope" value="Eukaryota"/>
</dbReference>
<sequence>MSKIMLESCGWHARDFADGELKDEFFCICFSSIENQDDARHKFGQSGGFTCPFVPLLRMPTPTCIPINSYLLINLGRQ</sequence>
<gene>
    <name evidence="2" type="primary">LOC101505051</name>
</gene>
<dbReference type="STRING" id="3827.A0A1S2YN07"/>
<evidence type="ECO:0000313" key="2">
    <source>
        <dbReference type="RefSeq" id="XP_004507277.1"/>
    </source>
</evidence>